<dbReference type="PROSITE" id="PS00135">
    <property type="entry name" value="TRYPSIN_SER"/>
    <property type="match status" value="1"/>
</dbReference>
<reference evidence="5" key="1">
    <citation type="submission" date="2023-06" db="EMBL/GenBank/DDBJ databases">
        <title>SYSU T00b26.</title>
        <authorList>
            <person name="Gao L."/>
            <person name="Fang B.-Z."/>
            <person name="Li W.-J."/>
        </authorList>
    </citation>
    <scope>NUCLEOTIDE SEQUENCE</scope>
    <source>
        <strain evidence="5">SYSU T00b26</strain>
    </source>
</reference>
<feature type="chain" id="PRO_5046627429" evidence="3">
    <location>
        <begin position="23"/>
        <end position="277"/>
    </location>
</feature>
<dbReference type="InterPro" id="IPR033116">
    <property type="entry name" value="TRYPSIN_SER"/>
</dbReference>
<dbReference type="PANTHER" id="PTHR24260:SF136">
    <property type="entry name" value="GH08193P-RELATED"/>
    <property type="match status" value="1"/>
</dbReference>
<dbReference type="PANTHER" id="PTHR24260">
    <property type="match status" value="1"/>
</dbReference>
<dbReference type="InterPro" id="IPR001254">
    <property type="entry name" value="Trypsin_dom"/>
</dbReference>
<dbReference type="GO" id="GO:0016787">
    <property type="term" value="F:hydrolase activity"/>
    <property type="evidence" value="ECO:0007669"/>
    <property type="project" value="UniProtKB-KW"/>
</dbReference>
<proteinExistence type="predicted"/>
<dbReference type="EC" id="3.4.21.-" evidence="5"/>
<dbReference type="InterPro" id="IPR009003">
    <property type="entry name" value="Peptidase_S1_PA"/>
</dbReference>
<evidence type="ECO:0000256" key="2">
    <source>
        <dbReference type="RuleBase" id="RU363034"/>
    </source>
</evidence>
<evidence type="ECO:0000313" key="5">
    <source>
        <dbReference type="EMBL" id="MDN4471916.1"/>
    </source>
</evidence>
<keyword evidence="3" id="KW-0732">Signal</keyword>
<dbReference type="Gene3D" id="2.40.10.10">
    <property type="entry name" value="Trypsin-like serine proteases"/>
    <property type="match status" value="2"/>
</dbReference>
<evidence type="ECO:0000313" key="6">
    <source>
        <dbReference type="Proteomes" id="UP001172738"/>
    </source>
</evidence>
<name>A0ABT8FYE3_9MICO</name>
<accession>A0ABT8FYE3</accession>
<feature type="signal peptide" evidence="3">
    <location>
        <begin position="1"/>
        <end position="22"/>
    </location>
</feature>
<dbReference type="SMART" id="SM00020">
    <property type="entry name" value="Tryp_SPc"/>
    <property type="match status" value="1"/>
</dbReference>
<evidence type="ECO:0000256" key="3">
    <source>
        <dbReference type="SAM" id="SignalP"/>
    </source>
</evidence>
<keyword evidence="2" id="KW-0645">Protease</keyword>
<dbReference type="InterPro" id="IPR043504">
    <property type="entry name" value="Peptidase_S1_PA_chymotrypsin"/>
</dbReference>
<keyword evidence="2 5" id="KW-0378">Hydrolase</keyword>
<feature type="domain" description="Peptidase S1" evidence="4">
    <location>
        <begin position="28"/>
        <end position="277"/>
    </location>
</feature>
<dbReference type="PROSITE" id="PS00134">
    <property type="entry name" value="TRYPSIN_HIS"/>
    <property type="match status" value="1"/>
</dbReference>
<dbReference type="SUPFAM" id="SSF50494">
    <property type="entry name" value="Trypsin-like serine proteases"/>
    <property type="match status" value="1"/>
</dbReference>
<dbReference type="InterPro" id="IPR018114">
    <property type="entry name" value="TRYPSIN_HIS"/>
</dbReference>
<protein>
    <submittedName>
        <fullName evidence="5">Trypsin-like serine protease</fullName>
        <ecNumber evidence="5">3.4.21.-</ecNumber>
    </submittedName>
</protein>
<dbReference type="Pfam" id="PF00089">
    <property type="entry name" value="Trypsin"/>
    <property type="match status" value="1"/>
</dbReference>
<evidence type="ECO:0000259" key="4">
    <source>
        <dbReference type="PROSITE" id="PS50240"/>
    </source>
</evidence>
<dbReference type="RefSeq" id="WP_301126075.1">
    <property type="nucleotide sequence ID" value="NZ_JAUHPV010000002.1"/>
</dbReference>
<keyword evidence="2" id="KW-0720">Serine protease</keyword>
<sequence length="277" mass="28607">MRSTLKALVSASAAVMLTAALAVPAAAIKNGEPDDGAHPYVGLMVADDANGPAWRCSGTLVSPTVYVTAGHCTYGAESVTIWFHEDVNDRATYGYPFGDEVLEPGTDLSVEGSPYTHPEYDDAAFYLHDLGVVVLDEPVYLDEYGTLPEQGLFDALLAPGGKKTTTFTPVGYGLQRSLPAQTGLTEASLTRLTASVKIINADAAFGEKKAGNAVLFTNNASGGGTCSGDSGGPIFVAGTTTIAAVTSYGLNATCSGTGGGYRIDQPDDLAFLAQFVS</sequence>
<gene>
    <name evidence="5" type="ORF">QQX04_02780</name>
</gene>
<dbReference type="EMBL" id="JAUHPV010000002">
    <property type="protein sequence ID" value="MDN4471916.1"/>
    <property type="molecule type" value="Genomic_DNA"/>
</dbReference>
<dbReference type="InterPro" id="IPR001314">
    <property type="entry name" value="Peptidase_S1A"/>
</dbReference>
<organism evidence="5 6">
    <name type="scientific">Demequina zhanjiangensis</name>
    <dbReference type="NCBI Taxonomy" id="3051659"/>
    <lineage>
        <taxon>Bacteria</taxon>
        <taxon>Bacillati</taxon>
        <taxon>Actinomycetota</taxon>
        <taxon>Actinomycetes</taxon>
        <taxon>Micrococcales</taxon>
        <taxon>Demequinaceae</taxon>
        <taxon>Demequina</taxon>
    </lineage>
</organism>
<keyword evidence="6" id="KW-1185">Reference proteome</keyword>
<dbReference type="InterPro" id="IPR051333">
    <property type="entry name" value="CLIP_Serine_Protease"/>
</dbReference>
<evidence type="ECO:0000256" key="1">
    <source>
        <dbReference type="ARBA" id="ARBA00023157"/>
    </source>
</evidence>
<dbReference type="Proteomes" id="UP001172738">
    <property type="component" value="Unassembled WGS sequence"/>
</dbReference>
<dbReference type="PRINTS" id="PR00722">
    <property type="entry name" value="CHYMOTRYPSIN"/>
</dbReference>
<comment type="caution">
    <text evidence="5">The sequence shown here is derived from an EMBL/GenBank/DDBJ whole genome shotgun (WGS) entry which is preliminary data.</text>
</comment>
<keyword evidence="1" id="KW-1015">Disulfide bond</keyword>
<dbReference type="PROSITE" id="PS50240">
    <property type="entry name" value="TRYPSIN_DOM"/>
    <property type="match status" value="1"/>
</dbReference>